<proteinExistence type="predicted"/>
<dbReference type="EMBL" id="JBFOLK010000003">
    <property type="protein sequence ID" value="KAL2526387.1"/>
    <property type="molecule type" value="Genomic_DNA"/>
</dbReference>
<sequence length="178" mass="19517">MFLIFHQVGPSPPAAPLQAPSLLPTGSSPPGAPRQASNFPAMETLPTMAPLLAPSSLVTSFAPYIHSWPNTLRATIMGGSTYAISDGCSLATRLRIAKDGVVRQDHSEIKDLQMPAVVTAMMSGICNCPFKISLFKNPPDMMQELLRRGDKYVDHEEAFFITKSMKDRKELKSNKREN</sequence>
<organism evidence="2 3">
    <name type="scientific">Abeliophyllum distichum</name>
    <dbReference type="NCBI Taxonomy" id="126358"/>
    <lineage>
        <taxon>Eukaryota</taxon>
        <taxon>Viridiplantae</taxon>
        <taxon>Streptophyta</taxon>
        <taxon>Embryophyta</taxon>
        <taxon>Tracheophyta</taxon>
        <taxon>Spermatophyta</taxon>
        <taxon>Magnoliopsida</taxon>
        <taxon>eudicotyledons</taxon>
        <taxon>Gunneridae</taxon>
        <taxon>Pentapetalae</taxon>
        <taxon>asterids</taxon>
        <taxon>lamiids</taxon>
        <taxon>Lamiales</taxon>
        <taxon>Oleaceae</taxon>
        <taxon>Forsythieae</taxon>
        <taxon>Abeliophyllum</taxon>
    </lineage>
</organism>
<evidence type="ECO:0000313" key="3">
    <source>
        <dbReference type="Proteomes" id="UP001604336"/>
    </source>
</evidence>
<reference evidence="3" key="1">
    <citation type="submission" date="2024-07" db="EMBL/GenBank/DDBJ databases">
        <title>Two chromosome-level genome assemblies of Korean endemic species Abeliophyllum distichum and Forsythia ovata (Oleaceae).</title>
        <authorList>
            <person name="Jang H."/>
        </authorList>
    </citation>
    <scope>NUCLEOTIDE SEQUENCE [LARGE SCALE GENOMIC DNA]</scope>
</reference>
<evidence type="ECO:0000313" key="2">
    <source>
        <dbReference type="EMBL" id="KAL2526387.1"/>
    </source>
</evidence>
<feature type="compositionally biased region" description="Low complexity" evidence="1">
    <location>
        <begin position="16"/>
        <end position="29"/>
    </location>
</feature>
<dbReference type="Proteomes" id="UP001604336">
    <property type="component" value="Unassembled WGS sequence"/>
</dbReference>
<gene>
    <name evidence="2" type="ORF">Adt_11441</name>
</gene>
<feature type="region of interest" description="Disordered" evidence="1">
    <location>
        <begin position="12"/>
        <end position="38"/>
    </location>
</feature>
<comment type="caution">
    <text evidence="2">The sequence shown here is derived from an EMBL/GenBank/DDBJ whole genome shotgun (WGS) entry which is preliminary data.</text>
</comment>
<keyword evidence="3" id="KW-1185">Reference proteome</keyword>
<accession>A0ABD1UN93</accession>
<protein>
    <submittedName>
        <fullName evidence="2">Uncharacterized protein</fullName>
    </submittedName>
</protein>
<evidence type="ECO:0000256" key="1">
    <source>
        <dbReference type="SAM" id="MobiDB-lite"/>
    </source>
</evidence>
<name>A0ABD1UN93_9LAMI</name>
<dbReference type="AlphaFoldDB" id="A0ABD1UN93"/>